<evidence type="ECO:0000259" key="2">
    <source>
        <dbReference type="PROSITE" id="PS50158"/>
    </source>
</evidence>
<reference evidence="3" key="2">
    <citation type="submission" date="2021-01" db="UniProtKB">
        <authorList>
            <consortium name="EnsemblPlants"/>
        </authorList>
    </citation>
    <scope>IDENTIFICATION</scope>
</reference>
<keyword evidence="1" id="KW-0479">Metal-binding</keyword>
<dbReference type="InterPro" id="IPR001878">
    <property type="entry name" value="Znf_CCHC"/>
</dbReference>
<proteinExistence type="predicted"/>
<dbReference type="PANTHER" id="PTHR31286">
    <property type="entry name" value="GLYCINE-RICH CELL WALL STRUCTURAL PROTEIN 1.8-LIKE"/>
    <property type="match status" value="1"/>
</dbReference>
<dbReference type="AlphaFoldDB" id="A0A7N2KSB7"/>
<dbReference type="Pfam" id="PF14392">
    <property type="entry name" value="zf-CCHC_4"/>
    <property type="match status" value="1"/>
</dbReference>
<feature type="domain" description="CCHC-type" evidence="2">
    <location>
        <begin position="208"/>
        <end position="221"/>
    </location>
</feature>
<dbReference type="GO" id="GO:0008270">
    <property type="term" value="F:zinc ion binding"/>
    <property type="evidence" value="ECO:0007669"/>
    <property type="project" value="UniProtKB-KW"/>
</dbReference>
<dbReference type="PROSITE" id="PS50158">
    <property type="entry name" value="ZF_CCHC"/>
    <property type="match status" value="1"/>
</dbReference>
<dbReference type="InterPro" id="IPR025836">
    <property type="entry name" value="Zn_knuckle_CX2CX4HX4C"/>
</dbReference>
<evidence type="ECO:0000313" key="3">
    <source>
        <dbReference type="EnsemblPlants" id="QL02p008707:mrna:CDS:2"/>
    </source>
</evidence>
<dbReference type="Gramene" id="QL02p008707:mrna">
    <property type="protein sequence ID" value="QL02p008707:mrna:CDS:2"/>
    <property type="gene ID" value="QL02p008707"/>
</dbReference>
<dbReference type="InterPro" id="IPR040256">
    <property type="entry name" value="At4g02000-like"/>
</dbReference>
<accession>A0A7N2KSB7</accession>
<dbReference type="GO" id="GO:0003676">
    <property type="term" value="F:nucleic acid binding"/>
    <property type="evidence" value="ECO:0007669"/>
    <property type="project" value="InterPro"/>
</dbReference>
<evidence type="ECO:0000313" key="4">
    <source>
        <dbReference type="Proteomes" id="UP000594261"/>
    </source>
</evidence>
<protein>
    <recommendedName>
        <fullName evidence="2">CCHC-type domain-containing protein</fullName>
    </recommendedName>
</protein>
<dbReference type="PANTHER" id="PTHR31286:SF178">
    <property type="entry name" value="DUF4283 DOMAIN-CONTAINING PROTEIN"/>
    <property type="match status" value="1"/>
</dbReference>
<keyword evidence="1" id="KW-0863">Zinc-finger</keyword>
<dbReference type="Proteomes" id="UP000594261">
    <property type="component" value="Chromosome 2"/>
</dbReference>
<name>A0A7N2KSB7_QUELO</name>
<dbReference type="OMA" id="CTENMIS"/>
<dbReference type="EnsemblPlants" id="QL02p008707:mrna">
    <property type="protein sequence ID" value="QL02p008707:mrna:CDS:2"/>
    <property type="gene ID" value="QL02p008707"/>
</dbReference>
<keyword evidence="4" id="KW-1185">Reference proteome</keyword>
<dbReference type="Pfam" id="PF14111">
    <property type="entry name" value="DUF4283"/>
    <property type="match status" value="1"/>
</dbReference>
<dbReference type="InParanoid" id="A0A7N2KSB7"/>
<reference evidence="4" key="1">
    <citation type="journal article" date="2016" name="G3 (Bethesda)">
        <title>First Draft Assembly and Annotation of the Genome of a California Endemic Oak Quercus lobata Nee (Fagaceae).</title>
        <authorList>
            <person name="Sork V.L."/>
            <person name="Fitz-Gibbon S.T."/>
            <person name="Puiu D."/>
            <person name="Crepeau M."/>
            <person name="Gugger P.F."/>
            <person name="Sherman R."/>
            <person name="Stevens K."/>
            <person name="Langley C.H."/>
            <person name="Pellegrini M."/>
            <person name="Salzberg S.L."/>
        </authorList>
    </citation>
    <scope>NUCLEOTIDE SEQUENCE [LARGE SCALE GENOMIC DNA]</scope>
    <source>
        <strain evidence="4">cv. SW786</strain>
    </source>
</reference>
<dbReference type="InterPro" id="IPR025558">
    <property type="entry name" value="DUF4283"/>
</dbReference>
<organism evidence="3 4">
    <name type="scientific">Quercus lobata</name>
    <name type="common">Valley oak</name>
    <dbReference type="NCBI Taxonomy" id="97700"/>
    <lineage>
        <taxon>Eukaryota</taxon>
        <taxon>Viridiplantae</taxon>
        <taxon>Streptophyta</taxon>
        <taxon>Embryophyta</taxon>
        <taxon>Tracheophyta</taxon>
        <taxon>Spermatophyta</taxon>
        <taxon>Magnoliopsida</taxon>
        <taxon>eudicotyledons</taxon>
        <taxon>Gunneridae</taxon>
        <taxon>Pentapetalae</taxon>
        <taxon>rosids</taxon>
        <taxon>fabids</taxon>
        <taxon>Fagales</taxon>
        <taxon>Fagaceae</taxon>
        <taxon>Quercus</taxon>
    </lineage>
</organism>
<keyword evidence="1" id="KW-0862">Zinc</keyword>
<evidence type="ECO:0000256" key="1">
    <source>
        <dbReference type="PROSITE-ProRule" id="PRU00047"/>
    </source>
</evidence>
<sequence>MDSEFIARLQKIKLTADEGEVITVRAENREKTLEDCSLSLVGRFHTTKNINFRAAKNLLRTVWKMGKDMTITEVGDGLFQFKFVMESQLKWVLNNGPWSFENHILLLRRWEKGMTAFSVSFETLPIWVQVWGLPFDLINEEAGRDIGRGVGRVIEVDCKAMAADQAKFLRIRVDMPLDKPIRRGAPVLSPEGDTVWVAFQYERLLGLCFRCGLLGHEARVCSTSIGREGEELPYGDWLRAGFRRQRKQSRKEAPSPPR</sequence>